<feature type="compositionally biased region" description="Polar residues" evidence="1">
    <location>
        <begin position="362"/>
        <end position="371"/>
    </location>
</feature>
<reference evidence="2 3" key="1">
    <citation type="submission" date="2019-05" db="EMBL/GenBank/DDBJ databases">
        <title>The compact genome of Giardia muris reveals important steps in the evolution of intestinal protozoan parasites.</title>
        <authorList>
            <person name="Xu F."/>
            <person name="Jimenez-Gonzalez A."/>
            <person name="Einarsson E."/>
            <person name="Astvaldsson A."/>
            <person name="Peirasmaki D."/>
            <person name="Eckmann L."/>
            <person name="Andersson J.O."/>
            <person name="Svard S.G."/>
            <person name="Jerlstrom-Hultqvist J."/>
        </authorList>
    </citation>
    <scope>NUCLEOTIDE SEQUENCE [LARGE SCALE GENOMIC DNA]</scope>
    <source>
        <strain evidence="2 3">Roberts-Thomson</strain>
    </source>
</reference>
<feature type="region of interest" description="Disordered" evidence="1">
    <location>
        <begin position="37"/>
        <end position="80"/>
    </location>
</feature>
<sequence>MNLDELVSGIYASEAAKVARPPPDDDIFEILATSGTVLPSQPGLTQDPYPSSPSSVTSLRSVTPRSGSQGRRRPTAGLVSEQLLRAGTLPAKQLLGSTHSLPTRTPSASASFANLGEDSGVFGGQLDPATEPTRRAFFLMNFLKQNRPDLFYVQVQSAPLAAFAPTKARPYDGNIGNGTLVLRIDFPMPLKRCRFDMVYLGVFSLFDGLLDSESTEIETPSEADVETFCLAISGFILKYTQNYNQYVKVFPGIDRVRASSSITLTFSRVADIYKRELKLRSLSRTPTTMEAHRLNLDQAGLSAVSNVSVGTRRSAEVELHCSRLHSLDAKRRSQQALAVRERDELELSQCTFQPEINERSRALSSQRSTSVGTGGKSSCPWSLEEDIRAHTAKHRSYRALETSQIIMNEYLFELQQYVQNSGYGALFPDAHPIWDDAYQALRQASSRRQRDQLLDDFKEVVAREARLCRPTPVAGPAKLSYLPHESILDPGAQSNSQMCFHAARQRETRPGEPYSMDPRRRRNTALARAGKLPEKYIGMTDETFAALPVGSTLHMNLDERQEEYRQRSDRAERRAAIAKAYRRGGGDVTCLLDEPGSSSTASSTAPIDNTLNACLSFIRSLA</sequence>
<gene>
    <name evidence="2" type="ORF">GMRT_11678</name>
</gene>
<feature type="compositionally biased region" description="Low complexity" evidence="1">
    <location>
        <begin position="52"/>
        <end position="66"/>
    </location>
</feature>
<comment type="caution">
    <text evidence="2">The sequence shown here is derived from an EMBL/GenBank/DDBJ whole genome shotgun (WGS) entry which is preliminary data.</text>
</comment>
<organism evidence="2 3">
    <name type="scientific">Giardia muris</name>
    <dbReference type="NCBI Taxonomy" id="5742"/>
    <lineage>
        <taxon>Eukaryota</taxon>
        <taxon>Metamonada</taxon>
        <taxon>Diplomonadida</taxon>
        <taxon>Hexamitidae</taxon>
        <taxon>Giardiinae</taxon>
        <taxon>Giardia</taxon>
    </lineage>
</organism>
<dbReference type="VEuPathDB" id="GiardiaDB:GMRT_11678"/>
<evidence type="ECO:0000313" key="2">
    <source>
        <dbReference type="EMBL" id="TNJ29527.1"/>
    </source>
</evidence>
<keyword evidence="3" id="KW-1185">Reference proteome</keyword>
<protein>
    <submittedName>
        <fullName evidence="2">Uncharacterized protein</fullName>
    </submittedName>
</protein>
<dbReference type="EMBL" id="VDLU01000001">
    <property type="protein sequence ID" value="TNJ29527.1"/>
    <property type="molecule type" value="Genomic_DNA"/>
</dbReference>
<feature type="region of interest" description="Disordered" evidence="1">
    <location>
        <begin position="358"/>
        <end position="377"/>
    </location>
</feature>
<proteinExistence type="predicted"/>
<dbReference type="AlphaFoldDB" id="A0A4Z1T8R9"/>
<evidence type="ECO:0000256" key="1">
    <source>
        <dbReference type="SAM" id="MobiDB-lite"/>
    </source>
</evidence>
<accession>A0A4Z1T8R9</accession>
<evidence type="ECO:0000313" key="3">
    <source>
        <dbReference type="Proteomes" id="UP000315496"/>
    </source>
</evidence>
<dbReference type="Proteomes" id="UP000315496">
    <property type="component" value="Chromosome 1"/>
</dbReference>
<name>A0A4Z1T8R9_GIAMU</name>